<dbReference type="STRING" id="488535.SAMN04487963_0767"/>
<dbReference type="InterPro" id="IPR012349">
    <property type="entry name" value="Split_barrel_FMN-bd"/>
</dbReference>
<dbReference type="OrthoDB" id="9796486at2"/>
<dbReference type="AlphaFoldDB" id="A0A1I4LZV1"/>
<dbReference type="PANTHER" id="PTHR42815:SF2">
    <property type="entry name" value="FAD-BINDING, PUTATIVE (AFU_ORTHOLOGUE AFUA_6G07600)-RELATED"/>
    <property type="match status" value="1"/>
</dbReference>
<dbReference type="PANTHER" id="PTHR42815">
    <property type="entry name" value="FAD-BINDING, PUTATIVE (AFU_ORTHOLOGUE AFUA_6G07600)-RELATED"/>
    <property type="match status" value="1"/>
</dbReference>
<dbReference type="RefSeq" id="WP_092020541.1">
    <property type="nucleotide sequence ID" value="NZ_FOUE01000001.1"/>
</dbReference>
<proteinExistence type="predicted"/>
<dbReference type="Proteomes" id="UP000198519">
    <property type="component" value="Unassembled WGS sequence"/>
</dbReference>
<reference evidence="2" key="1">
    <citation type="submission" date="2016-10" db="EMBL/GenBank/DDBJ databases">
        <authorList>
            <person name="Varghese N."/>
            <person name="Submissions S."/>
        </authorList>
    </citation>
    <scope>NUCLEOTIDE SEQUENCE [LARGE SCALE GENOMIC DNA]</scope>
    <source>
        <strain evidence="2">CGMCC 1.7061</strain>
    </source>
</reference>
<dbReference type="EMBL" id="FOUE01000001">
    <property type="protein sequence ID" value="SFL96480.1"/>
    <property type="molecule type" value="Genomic_DNA"/>
</dbReference>
<sequence length="337" mass="37053">MTSIISTESQLRKRVPDYPKMLDKRILSFLDSHCMEFIRYSQIAILAVAGVRFCFHVLAADDQRLRVQADALTFTLDDRDGPALSDLLLPGQAAEASLLFVVPGVGHALRVNGMAEYSGYPGSLSFRVQQAYLHCARAIARAKLWQAVEPSADWRNDPPRTLSGFLAASPYVLLKTEDGQGHTEISPRGDAPGFVRTIGGQQLFLPERPGNKIAKSLRNILATGRAGLLGFIAGSPHICQISGRAWVSDEAALLDGSIEQGKRPKLGIIFSDVEWRIDTSDVLLHRSLWDIRDHVDKNKLTPFPKALAEHMNGTGLLGKATGQVVKAVVRHDMKHLY</sequence>
<gene>
    <name evidence="1" type="ORF">SAMN04487963_0767</name>
</gene>
<dbReference type="SUPFAM" id="SSF50475">
    <property type="entry name" value="FMN-binding split barrel"/>
    <property type="match status" value="1"/>
</dbReference>
<organism evidence="1 2">
    <name type="scientific">Marinobacter zhejiangensis</name>
    <dbReference type="NCBI Taxonomy" id="488535"/>
    <lineage>
        <taxon>Bacteria</taxon>
        <taxon>Pseudomonadati</taxon>
        <taxon>Pseudomonadota</taxon>
        <taxon>Gammaproteobacteria</taxon>
        <taxon>Pseudomonadales</taxon>
        <taxon>Marinobacteraceae</taxon>
        <taxon>Marinobacter</taxon>
    </lineage>
</organism>
<accession>A0A1I4LZV1</accession>
<evidence type="ECO:0000313" key="1">
    <source>
        <dbReference type="EMBL" id="SFL96480.1"/>
    </source>
</evidence>
<protein>
    <submittedName>
        <fullName evidence="1">Uncharacterized protein</fullName>
    </submittedName>
</protein>
<dbReference type="Gene3D" id="2.30.110.10">
    <property type="entry name" value="Electron Transport, Fmn-binding Protein, Chain A"/>
    <property type="match status" value="1"/>
</dbReference>
<evidence type="ECO:0000313" key="2">
    <source>
        <dbReference type="Proteomes" id="UP000198519"/>
    </source>
</evidence>
<name>A0A1I4LZV1_9GAMM</name>
<keyword evidence="2" id="KW-1185">Reference proteome</keyword>